<evidence type="ECO:0000256" key="3">
    <source>
        <dbReference type="ARBA" id="ARBA00022517"/>
    </source>
</evidence>
<feature type="non-terminal residue" evidence="14">
    <location>
        <position position="236"/>
    </location>
</feature>
<dbReference type="InterPro" id="IPR029026">
    <property type="entry name" value="tRNA_m1G_MTases_N"/>
</dbReference>
<dbReference type="GO" id="GO:0070037">
    <property type="term" value="F:rRNA (pseudouridine) methyltransferase activity"/>
    <property type="evidence" value="ECO:0007669"/>
    <property type="project" value="InterPro"/>
</dbReference>
<evidence type="ECO:0000256" key="2">
    <source>
        <dbReference type="ARBA" id="ARBA00008115"/>
    </source>
</evidence>
<dbReference type="CDD" id="cd18088">
    <property type="entry name" value="Nep1-like"/>
    <property type="match status" value="1"/>
</dbReference>
<evidence type="ECO:0000313" key="14">
    <source>
        <dbReference type="EMBL" id="CAJ0573382.1"/>
    </source>
</evidence>
<dbReference type="PANTHER" id="PTHR12636">
    <property type="entry name" value="NEP1/MRA1"/>
    <property type="match status" value="1"/>
</dbReference>
<evidence type="ECO:0000256" key="6">
    <source>
        <dbReference type="ARBA" id="ARBA00022679"/>
    </source>
</evidence>
<dbReference type="AlphaFoldDB" id="A0AA36CQG8"/>
<evidence type="ECO:0000256" key="12">
    <source>
        <dbReference type="ARBA" id="ARBA00053784"/>
    </source>
</evidence>
<comment type="catalytic activity">
    <reaction evidence="11">
        <text>a pseudouridine in rRNA + S-adenosyl-L-methionine = an N(1)-methylpseudouridine in rRNA + S-adenosyl-L-homocysteine + H(+)</text>
        <dbReference type="Rhea" id="RHEA:46696"/>
        <dbReference type="Rhea" id="RHEA-COMP:11634"/>
        <dbReference type="Rhea" id="RHEA-COMP:13933"/>
        <dbReference type="ChEBI" id="CHEBI:15378"/>
        <dbReference type="ChEBI" id="CHEBI:57856"/>
        <dbReference type="ChEBI" id="CHEBI:59789"/>
        <dbReference type="ChEBI" id="CHEBI:65314"/>
        <dbReference type="ChEBI" id="CHEBI:74890"/>
    </reaction>
</comment>
<keyword evidence="10" id="KW-0539">Nucleus</keyword>
<evidence type="ECO:0000256" key="1">
    <source>
        <dbReference type="ARBA" id="ARBA00004604"/>
    </source>
</evidence>
<dbReference type="GO" id="GO:0070475">
    <property type="term" value="P:rRNA base methylation"/>
    <property type="evidence" value="ECO:0007669"/>
    <property type="project" value="InterPro"/>
</dbReference>
<dbReference type="Proteomes" id="UP001177023">
    <property type="component" value="Unassembled WGS sequence"/>
</dbReference>
<name>A0AA36CQG8_9BILA</name>
<evidence type="ECO:0000256" key="8">
    <source>
        <dbReference type="ARBA" id="ARBA00022730"/>
    </source>
</evidence>
<dbReference type="Gene3D" id="3.40.1280.10">
    <property type="match status" value="1"/>
</dbReference>
<keyword evidence="5" id="KW-0489">Methyltransferase</keyword>
<comment type="subcellular location">
    <subcellularLocation>
        <location evidence="1">Nucleus</location>
        <location evidence="1">Nucleolus</location>
    </subcellularLocation>
</comment>
<organism evidence="14 15">
    <name type="scientific">Mesorhabditis spiculigera</name>
    <dbReference type="NCBI Taxonomy" id="96644"/>
    <lineage>
        <taxon>Eukaryota</taxon>
        <taxon>Metazoa</taxon>
        <taxon>Ecdysozoa</taxon>
        <taxon>Nematoda</taxon>
        <taxon>Chromadorea</taxon>
        <taxon>Rhabditida</taxon>
        <taxon>Rhabditina</taxon>
        <taxon>Rhabditomorpha</taxon>
        <taxon>Rhabditoidea</taxon>
        <taxon>Rhabditidae</taxon>
        <taxon>Mesorhabditinae</taxon>
        <taxon>Mesorhabditis</taxon>
    </lineage>
</organism>
<proteinExistence type="inferred from homology"/>
<evidence type="ECO:0000256" key="5">
    <source>
        <dbReference type="ARBA" id="ARBA00022603"/>
    </source>
</evidence>
<dbReference type="InterPro" id="IPR005304">
    <property type="entry name" value="Rbsml_bgen_MeTrfase_EMG1/NEP1"/>
</dbReference>
<dbReference type="SUPFAM" id="SSF75217">
    <property type="entry name" value="alpha/beta knot"/>
    <property type="match status" value="1"/>
</dbReference>
<comment type="caution">
    <text evidence="14">The sequence shown here is derived from an EMBL/GenBank/DDBJ whole genome shotgun (WGS) entry which is preliminary data.</text>
</comment>
<dbReference type="EMBL" id="CATQJA010002618">
    <property type="protein sequence ID" value="CAJ0573382.1"/>
    <property type="molecule type" value="Genomic_DNA"/>
</dbReference>
<dbReference type="GO" id="GO:0019843">
    <property type="term" value="F:rRNA binding"/>
    <property type="evidence" value="ECO:0007669"/>
    <property type="project" value="UniProtKB-KW"/>
</dbReference>
<comment type="similarity">
    <text evidence="2">Belongs to the class IV-like SAM-binding methyltransferase superfamily. RNA methyltransferase NEP1 family.</text>
</comment>
<sequence length="236" mass="26451">MSDEYDLVAPRSKRLKTDDTSNDRRVLYVVLEHCSLESAKIGKDYVLLSSDKHATFLRKMKRDPADYRPDIVHQCLLNLLDSPLNRAGKLQVFMHTAQNVLIELSFPPLMKYSNFCSEGVMLTFRFSVQLLHKLSLRAADTSQKLLNVIKNPVSNHLPVGCRKLLMSFSAAELTMPNKLVTKEANEPIVVVIGGIAKGKIQTDYTEGDLKISNYPLSAALTCAKITSGLEELWDII</sequence>
<evidence type="ECO:0000256" key="9">
    <source>
        <dbReference type="ARBA" id="ARBA00022884"/>
    </source>
</evidence>
<protein>
    <recommendedName>
        <fullName evidence="13">18S rRNA (pseudouridine-N1)-methyltransferase</fullName>
    </recommendedName>
</protein>
<evidence type="ECO:0000313" key="15">
    <source>
        <dbReference type="Proteomes" id="UP001177023"/>
    </source>
</evidence>
<comment type="function">
    <text evidence="12">S-adenosyl-L-methionine-dependent pseudouridine N(1)-methyltransferase that methylates a pseudouridine in 18S rRNA. Involved the biosynthesis of the hypermodified N1-methyl-N3-(3-amino-3-carboxypropyl) pseudouridine (m1acp3-Psi) conserved in eukaryotic 18S rRNA. Also has an essential role in 40S ribosomal subunit biogenesis independent on its methyltransferase activity, facilitating the incorporation of ribosomal protein S19 during the formation of pre-ribosomes.</text>
</comment>
<keyword evidence="7" id="KW-0949">S-adenosyl-L-methionine</keyword>
<gene>
    <name evidence="14" type="ORF">MSPICULIGERA_LOCUS11741</name>
</gene>
<evidence type="ECO:0000256" key="13">
    <source>
        <dbReference type="ARBA" id="ARBA00081469"/>
    </source>
</evidence>
<keyword evidence="15" id="KW-1185">Reference proteome</keyword>
<dbReference type="InterPro" id="IPR029028">
    <property type="entry name" value="Alpha/beta_knot_MTases"/>
</dbReference>
<keyword evidence="4" id="KW-0698">rRNA processing</keyword>
<evidence type="ECO:0000256" key="10">
    <source>
        <dbReference type="ARBA" id="ARBA00023242"/>
    </source>
</evidence>
<keyword evidence="3" id="KW-0690">Ribosome biogenesis</keyword>
<accession>A0AA36CQG8</accession>
<keyword evidence="8" id="KW-0699">rRNA-binding</keyword>
<dbReference type="GO" id="GO:0032040">
    <property type="term" value="C:small-subunit processome"/>
    <property type="evidence" value="ECO:0007669"/>
    <property type="project" value="TreeGrafter"/>
</dbReference>
<dbReference type="Pfam" id="PF03587">
    <property type="entry name" value="EMG1"/>
    <property type="match status" value="1"/>
</dbReference>
<reference evidence="14" key="1">
    <citation type="submission" date="2023-06" db="EMBL/GenBank/DDBJ databases">
        <authorList>
            <person name="Delattre M."/>
        </authorList>
    </citation>
    <scope>NUCLEOTIDE SEQUENCE</scope>
    <source>
        <strain evidence="14">AF72</strain>
    </source>
</reference>
<evidence type="ECO:0000256" key="11">
    <source>
        <dbReference type="ARBA" id="ARBA00050871"/>
    </source>
</evidence>
<evidence type="ECO:0000256" key="4">
    <source>
        <dbReference type="ARBA" id="ARBA00022552"/>
    </source>
</evidence>
<keyword evidence="6" id="KW-0808">Transferase</keyword>
<dbReference type="PANTHER" id="PTHR12636:SF5">
    <property type="entry name" value="RIBOSOMAL RNA SMALL SUBUNIT METHYLTRANSFERASE NEP1"/>
    <property type="match status" value="1"/>
</dbReference>
<evidence type="ECO:0000256" key="7">
    <source>
        <dbReference type="ARBA" id="ARBA00022691"/>
    </source>
</evidence>
<dbReference type="FunFam" id="3.40.1280.10:FF:000003">
    <property type="entry name" value="Ribosomal RNA small subunit methyltransferase"/>
    <property type="match status" value="1"/>
</dbReference>
<keyword evidence="9" id="KW-0694">RNA-binding</keyword>